<name>A0A9W8HKK1_9FUNG</name>
<evidence type="ECO:0000256" key="1">
    <source>
        <dbReference type="ARBA" id="ARBA00010171"/>
    </source>
</evidence>
<feature type="region of interest" description="Disordered" evidence="5">
    <location>
        <begin position="404"/>
        <end position="424"/>
    </location>
</feature>
<keyword evidence="8" id="KW-1185">Reference proteome</keyword>
<keyword evidence="3 4" id="KW-0175">Coiled coil</keyword>
<dbReference type="PANTHER" id="PTHR45916:SF1">
    <property type="entry name" value="STRUCTURAL MAINTENANCE OF CHROMOSOMES PROTEIN 5"/>
    <property type="match status" value="1"/>
</dbReference>
<dbReference type="EMBL" id="JANBUM010000093">
    <property type="protein sequence ID" value="KAJ2785249.1"/>
    <property type="molecule type" value="Genomic_DNA"/>
</dbReference>
<dbReference type="Proteomes" id="UP001140172">
    <property type="component" value="Unassembled WGS sequence"/>
</dbReference>
<dbReference type="GO" id="GO:0003697">
    <property type="term" value="F:single-stranded DNA binding"/>
    <property type="evidence" value="ECO:0007669"/>
    <property type="project" value="TreeGrafter"/>
</dbReference>
<reference evidence="7" key="1">
    <citation type="submission" date="2022-07" db="EMBL/GenBank/DDBJ databases">
        <title>Phylogenomic reconstructions and comparative analyses of Kickxellomycotina fungi.</title>
        <authorList>
            <person name="Reynolds N.K."/>
            <person name="Stajich J.E."/>
            <person name="Barry K."/>
            <person name="Grigoriev I.V."/>
            <person name="Crous P."/>
            <person name="Smith M.E."/>
        </authorList>
    </citation>
    <scope>NUCLEOTIDE SEQUENCE</scope>
    <source>
        <strain evidence="7">BCRC 34489</strain>
    </source>
</reference>
<accession>A0A9W8HKK1</accession>
<feature type="compositionally biased region" description="Low complexity" evidence="5">
    <location>
        <begin position="762"/>
        <end position="771"/>
    </location>
</feature>
<evidence type="ECO:0000313" key="7">
    <source>
        <dbReference type="EMBL" id="KAJ2785249.1"/>
    </source>
</evidence>
<feature type="compositionally biased region" description="Basic and acidic residues" evidence="5">
    <location>
        <begin position="772"/>
        <end position="781"/>
    </location>
</feature>
<evidence type="ECO:0000259" key="6">
    <source>
        <dbReference type="Pfam" id="PF02463"/>
    </source>
</evidence>
<dbReference type="Pfam" id="PF02463">
    <property type="entry name" value="SMC_N"/>
    <property type="match status" value="1"/>
</dbReference>
<dbReference type="InterPro" id="IPR027417">
    <property type="entry name" value="P-loop_NTPase"/>
</dbReference>
<organism evidence="7 8">
    <name type="scientific">Coemansia interrupta</name>
    <dbReference type="NCBI Taxonomy" id="1126814"/>
    <lineage>
        <taxon>Eukaryota</taxon>
        <taxon>Fungi</taxon>
        <taxon>Fungi incertae sedis</taxon>
        <taxon>Zoopagomycota</taxon>
        <taxon>Kickxellomycotina</taxon>
        <taxon>Kickxellomycetes</taxon>
        <taxon>Kickxellales</taxon>
        <taxon>Kickxellaceae</taxon>
        <taxon>Coemansia</taxon>
    </lineage>
</organism>
<evidence type="ECO:0000256" key="5">
    <source>
        <dbReference type="SAM" id="MobiDB-lite"/>
    </source>
</evidence>
<feature type="coiled-coil region" evidence="4">
    <location>
        <begin position="670"/>
        <end position="704"/>
    </location>
</feature>
<dbReference type="GO" id="GO:0030915">
    <property type="term" value="C:Smc5-Smc6 complex"/>
    <property type="evidence" value="ECO:0007669"/>
    <property type="project" value="TreeGrafter"/>
</dbReference>
<dbReference type="InterPro" id="IPR003395">
    <property type="entry name" value="RecF/RecN/SMC_N"/>
</dbReference>
<evidence type="ECO:0000256" key="3">
    <source>
        <dbReference type="ARBA" id="ARBA00023054"/>
    </source>
</evidence>
<dbReference type="PANTHER" id="PTHR45916">
    <property type="entry name" value="STRUCTURAL MAINTENANCE OF CHROMOSOMES PROTEIN 5"/>
    <property type="match status" value="1"/>
</dbReference>
<evidence type="ECO:0000256" key="4">
    <source>
        <dbReference type="SAM" id="Coils"/>
    </source>
</evidence>
<feature type="compositionally biased region" description="Basic and acidic residues" evidence="5">
    <location>
        <begin position="408"/>
        <end position="424"/>
    </location>
</feature>
<comment type="similarity">
    <text evidence="1">Belongs to the SMC family. SMC5 subfamily.</text>
</comment>
<evidence type="ECO:0000313" key="8">
    <source>
        <dbReference type="Proteomes" id="UP001140172"/>
    </source>
</evidence>
<protein>
    <recommendedName>
        <fullName evidence="2">Structural maintenance of chromosomes protein 5</fullName>
    </recommendedName>
</protein>
<feature type="compositionally biased region" description="Low complexity" evidence="5">
    <location>
        <begin position="52"/>
        <end position="63"/>
    </location>
</feature>
<proteinExistence type="inferred from homology"/>
<dbReference type="GO" id="GO:0000724">
    <property type="term" value="P:double-strand break repair via homologous recombination"/>
    <property type="evidence" value="ECO:0007669"/>
    <property type="project" value="TreeGrafter"/>
</dbReference>
<evidence type="ECO:0000256" key="2">
    <source>
        <dbReference type="ARBA" id="ARBA00018687"/>
    </source>
</evidence>
<feature type="region of interest" description="Disordered" evidence="5">
    <location>
        <begin position="757"/>
        <end position="783"/>
    </location>
</feature>
<dbReference type="SUPFAM" id="SSF52540">
    <property type="entry name" value="P-loop containing nucleoside triphosphate hydrolases"/>
    <property type="match status" value="1"/>
</dbReference>
<dbReference type="AlphaFoldDB" id="A0A9W8HKK1"/>
<dbReference type="GO" id="GO:0005634">
    <property type="term" value="C:nucleus"/>
    <property type="evidence" value="ECO:0007669"/>
    <property type="project" value="TreeGrafter"/>
</dbReference>
<feature type="coiled-coil region" evidence="4">
    <location>
        <begin position="919"/>
        <end position="956"/>
    </location>
</feature>
<dbReference type="Gene3D" id="3.40.50.300">
    <property type="entry name" value="P-loop containing nucleotide triphosphate hydrolases"/>
    <property type="match status" value="2"/>
</dbReference>
<comment type="caution">
    <text evidence="7">The sequence shown here is derived from an EMBL/GenBank/DDBJ whole genome shotgun (WGS) entry which is preliminary data.</text>
</comment>
<feature type="region of interest" description="Disordered" evidence="5">
    <location>
        <begin position="1"/>
        <end position="63"/>
    </location>
</feature>
<sequence length="1149" mass="128199">MTKANGSHPAKRMVKGEPPGRNGSAGGVRASQADSSMSESDSENDDGFHLTSASQPSSSYASDAYKPGSIKHIALENFVTYDHISVTPGPHMNMIIGPNGTGKSTIVCAIALGLGEKTSVLGRAKDISEFVKHGHEQGSIEITLAGKQPGSSVTIRREIHRENNKTVWRINGRICGAGEVARTTRSLHVQVGSLCQFLPQDRVVEFSKLSPQALLRETLVAVGRDDLLQLQADLADRRQRERSMLADHRRLSGETVELQKKYEALERDVQRWRERQEAESQLRVLTALVPVARYTAAKALYDGAKEQRRSAHARYQEARNAAGPAEDEILEIEGRVAAAENQRRQLADKRTAAERSARQHMAKFERLEAQQRDLRAELDAVRERARRRREQIAQLRAEVTRLSAQLDETPRPEGESDESLREMNETRARKLEASNELMALQDEQQALARTGRRINDDVARRAEQLRGLDDVAARRREALRRFNEDTWRALEWLEANRGLFAQHVFAPVCLEASVRDARYAALVETIVGASTLRTFVVQCDADYHVFARHVIDTMRLRVDVVSLRRTLDDFHAPQPAERLRALGFDGYALDFVDAPRPVLAALCDRDRIHEVPVALGGVDNEAVRAQGFVKEYVAGGTHYSVTRGRYGSRAATVTTARARQHARLLSAGEDDEAREERARCTREMSELRDRLQANEQAMKRLAVRDGKARDAHRRLEAREGELRRQRDARMDAVRAWERRKIHVDSKLAQLESLVGEERRDAQAGGAASVAQQERRRIEQQLRDNASQRADLVDQAQRAAAESARVLHASVAAGLRGLSDARALAGLRAEAERQRRGVEDARLAFDAASDAFARAKQHAKECLDETRLVTQDMSDAERQAVRDAQEQRQDVTCEALEIELSTCRQRLSMAASAGLSARVMEEHGRRKQQLEANRAERERIGGELRVVRRQKQRLREQWQAPLEGIVAAIGRNFARMFEHIGCAGEVALRPAGDGVVVAATAEAEAEAEGAAPRDDEDYGAWGVEVRVAFRANEALQALDSHRQSGGERAVSTIVYLQALQALVSAPFRVVDEINQGMDPRNERLVHALIVDTACRPDVAQYFLITPKLLPGLEYHARMKVLCIFNGEWQPESFNPAAYIAHQRSSSSQAA</sequence>
<feature type="domain" description="RecF/RecN/SMC N-terminal" evidence="6">
    <location>
        <begin position="70"/>
        <end position="1104"/>
    </location>
</feature>
<gene>
    <name evidence="7" type="primary">SMC5</name>
    <name evidence="7" type="ORF">GGI15_001995</name>
</gene>
<dbReference type="OrthoDB" id="10254973at2759"/>